<gene>
    <name evidence="2" type="ORF">UT11_C0013G0012</name>
</gene>
<proteinExistence type="predicted"/>
<evidence type="ECO:0000259" key="1">
    <source>
        <dbReference type="Pfam" id="PF12705"/>
    </source>
</evidence>
<dbReference type="SUPFAM" id="SSF52980">
    <property type="entry name" value="Restriction endonuclease-like"/>
    <property type="match status" value="1"/>
</dbReference>
<dbReference type="Gene3D" id="3.90.320.10">
    <property type="match status" value="1"/>
</dbReference>
<dbReference type="InterPro" id="IPR011335">
    <property type="entry name" value="Restrct_endonuc-II-like"/>
</dbReference>
<dbReference type="InterPro" id="IPR038726">
    <property type="entry name" value="PDDEXK_AddAB-type"/>
</dbReference>
<protein>
    <recommendedName>
        <fullName evidence="1">PD-(D/E)XK endonuclease-like domain-containing protein</fullName>
    </recommendedName>
</protein>
<reference evidence="2 3" key="1">
    <citation type="journal article" date="2015" name="Nature">
        <title>rRNA introns, odd ribosomes, and small enigmatic genomes across a large radiation of phyla.</title>
        <authorList>
            <person name="Brown C.T."/>
            <person name="Hug L.A."/>
            <person name="Thomas B.C."/>
            <person name="Sharon I."/>
            <person name="Castelle C.J."/>
            <person name="Singh A."/>
            <person name="Wilkins M.J."/>
            <person name="Williams K.H."/>
            <person name="Banfield J.F."/>
        </authorList>
    </citation>
    <scope>NUCLEOTIDE SEQUENCE [LARGE SCALE GENOMIC DNA]</scope>
</reference>
<organism evidence="2 3">
    <name type="scientific">Berkelbacteria bacterium GW2011_GWA2_38_9</name>
    <dbReference type="NCBI Taxonomy" id="1618334"/>
    <lineage>
        <taxon>Bacteria</taxon>
        <taxon>Candidatus Berkelbacteria</taxon>
    </lineage>
</organism>
<dbReference type="Pfam" id="PF12705">
    <property type="entry name" value="PDDEXK_1"/>
    <property type="match status" value="1"/>
</dbReference>
<accession>A0A0G0LDU1</accession>
<evidence type="ECO:0000313" key="3">
    <source>
        <dbReference type="Proteomes" id="UP000033934"/>
    </source>
</evidence>
<dbReference type="InterPro" id="IPR011604">
    <property type="entry name" value="PDDEXK-like_dom_sf"/>
</dbReference>
<dbReference type="Proteomes" id="UP000033934">
    <property type="component" value="Unassembled WGS sequence"/>
</dbReference>
<sequence>MSQYYNSQRTKGLYDPKSEKAFKLSRSKIELFIDCPRCFYFDRVLGVSRPPGFPFALNSAVDHLLKKEFDIHRAKNKKHPLIEKYKIDAKPVPHPDLEKWRQNFVGIQYLHPTTNLLITGAIDDLWQNSKGEYIVVDYKSTSKDEEITELNKDWQDGYKRQMEIYQWLLRHNCYDVSDTGYFVYCNGKTDREAFDAKLEFDITLIPYTGSDQWIDDAIQKIHHCLNQESLPESSLTCDYCQYINSIQNYIHG</sequence>
<comment type="caution">
    <text evidence="2">The sequence shown here is derived from an EMBL/GenBank/DDBJ whole genome shotgun (WGS) entry which is preliminary data.</text>
</comment>
<dbReference type="EMBL" id="LBVO01000013">
    <property type="protein sequence ID" value="KKQ90068.1"/>
    <property type="molecule type" value="Genomic_DNA"/>
</dbReference>
<feature type="domain" description="PD-(D/E)XK endonuclease-like" evidence="1">
    <location>
        <begin position="104"/>
        <end position="243"/>
    </location>
</feature>
<dbReference type="AlphaFoldDB" id="A0A0G0LDU1"/>
<name>A0A0G0LDU1_9BACT</name>
<evidence type="ECO:0000313" key="2">
    <source>
        <dbReference type="EMBL" id="KKQ90068.1"/>
    </source>
</evidence>